<organism evidence="2 3">
    <name type="scientific">Plantactinospora endophytica</name>
    <dbReference type="NCBI Taxonomy" id="673535"/>
    <lineage>
        <taxon>Bacteria</taxon>
        <taxon>Bacillati</taxon>
        <taxon>Actinomycetota</taxon>
        <taxon>Actinomycetes</taxon>
        <taxon>Micromonosporales</taxon>
        <taxon>Micromonosporaceae</taxon>
        <taxon>Plantactinospora</taxon>
    </lineage>
</organism>
<name>A0ABQ4ECP5_9ACTN</name>
<dbReference type="SMART" id="SM00331">
    <property type="entry name" value="PP2C_SIG"/>
    <property type="match status" value="1"/>
</dbReference>
<feature type="domain" description="PPM-type phosphatase" evidence="1">
    <location>
        <begin position="151"/>
        <end position="340"/>
    </location>
</feature>
<accession>A0ABQ4ECP5</accession>
<dbReference type="InterPro" id="IPR039248">
    <property type="entry name" value="Ptase_RsbX"/>
</dbReference>
<dbReference type="Pfam" id="PF07228">
    <property type="entry name" value="SpoIIE"/>
    <property type="match status" value="1"/>
</dbReference>
<dbReference type="Proteomes" id="UP000646749">
    <property type="component" value="Unassembled WGS sequence"/>
</dbReference>
<dbReference type="InterPro" id="IPR036457">
    <property type="entry name" value="PPM-type-like_dom_sf"/>
</dbReference>
<evidence type="ECO:0000313" key="3">
    <source>
        <dbReference type="Proteomes" id="UP000646749"/>
    </source>
</evidence>
<dbReference type="SUPFAM" id="SSF81606">
    <property type="entry name" value="PP2C-like"/>
    <property type="match status" value="1"/>
</dbReference>
<dbReference type="PANTHER" id="PTHR35801:SF1">
    <property type="entry name" value="PHOSPHOSERINE PHOSPHATASE RSBX"/>
    <property type="match status" value="1"/>
</dbReference>
<dbReference type="PANTHER" id="PTHR35801">
    <property type="entry name" value="PHOSPHOSERINE PHOSPHATASE RSBX"/>
    <property type="match status" value="1"/>
</dbReference>
<dbReference type="InterPro" id="IPR036890">
    <property type="entry name" value="HATPase_C_sf"/>
</dbReference>
<dbReference type="Pfam" id="PF13581">
    <property type="entry name" value="HATPase_c_2"/>
    <property type="match status" value="1"/>
</dbReference>
<dbReference type="SUPFAM" id="SSF55874">
    <property type="entry name" value="ATPase domain of HSP90 chaperone/DNA topoisomerase II/histidine kinase"/>
    <property type="match status" value="1"/>
</dbReference>
<protein>
    <submittedName>
        <fullName evidence="2">Transcriptional regulator</fullName>
    </submittedName>
</protein>
<gene>
    <name evidence="2" type="ORF">Pen02_69920</name>
</gene>
<reference evidence="2 3" key="1">
    <citation type="submission" date="2021-01" db="EMBL/GenBank/DDBJ databases">
        <title>Whole genome shotgun sequence of Plantactinospora endophytica NBRC 110450.</title>
        <authorList>
            <person name="Komaki H."/>
            <person name="Tamura T."/>
        </authorList>
    </citation>
    <scope>NUCLEOTIDE SEQUENCE [LARGE SCALE GENOMIC DNA]</scope>
    <source>
        <strain evidence="2 3">NBRC 110450</strain>
    </source>
</reference>
<keyword evidence="3" id="KW-1185">Reference proteome</keyword>
<dbReference type="InterPro" id="IPR003594">
    <property type="entry name" value="HATPase_dom"/>
</dbReference>
<dbReference type="InterPro" id="IPR001932">
    <property type="entry name" value="PPM-type_phosphatase-like_dom"/>
</dbReference>
<comment type="caution">
    <text evidence="2">The sequence shown here is derived from an EMBL/GenBank/DDBJ whole genome shotgun (WGS) entry which is preliminary data.</text>
</comment>
<evidence type="ECO:0000313" key="2">
    <source>
        <dbReference type="EMBL" id="GIG92056.1"/>
    </source>
</evidence>
<dbReference type="Gene3D" id="3.30.565.10">
    <property type="entry name" value="Histidine kinase-like ATPase, C-terminal domain"/>
    <property type="match status" value="1"/>
</dbReference>
<evidence type="ECO:0000259" key="1">
    <source>
        <dbReference type="SMART" id="SM00331"/>
    </source>
</evidence>
<proteinExistence type="predicted"/>
<dbReference type="Gene3D" id="3.60.40.10">
    <property type="entry name" value="PPM-type phosphatase domain"/>
    <property type="match status" value="1"/>
</dbReference>
<dbReference type="EMBL" id="BONW01000041">
    <property type="protein sequence ID" value="GIG92056.1"/>
    <property type="molecule type" value="Genomic_DNA"/>
</dbReference>
<sequence>MGAIDVSGDDRLVDEGAWFQVEELGAVGTVRRAAELLAGRMGFDEARAGAVAIVAVELASNLVKHADNGLLLIRPARNDRVAGVELLALDSGPGMTDVVSSTRDGHSTAGSLGIGLGAIGRQSSWFDVFSLPGRGTVTAAQVWPGEAPEPGRVAGVSRPMSGEQSCGDGFAVRTVEGRRQVLVCDGLGHGPLAAVAARAAVHAFHLAPAAPPAAVLEHLHRAISHTRGAAAAVAELDSAAGLVRYAGLGNIAGSVHHDADRRGLVSMPGIVGHQRRTVREFDYPFPDGACLVMHSDGVTDRWRLTDYVGLAARSPQVIAGTLLRDAAVRRDDACVLVARTAP</sequence>
<dbReference type="RefSeq" id="WP_203870401.1">
    <property type="nucleotide sequence ID" value="NZ_BONW01000041.1"/>
</dbReference>